<organism evidence="1 2">
    <name type="scientific">Lentzea roselyniae</name>
    <dbReference type="NCBI Taxonomy" id="531940"/>
    <lineage>
        <taxon>Bacteria</taxon>
        <taxon>Bacillati</taxon>
        <taxon>Actinomycetota</taxon>
        <taxon>Actinomycetes</taxon>
        <taxon>Pseudonocardiales</taxon>
        <taxon>Pseudonocardiaceae</taxon>
        <taxon>Lentzea</taxon>
    </lineage>
</organism>
<comment type="caution">
    <text evidence="1">The sequence shown here is derived from an EMBL/GenBank/DDBJ whole genome shotgun (WGS) entry which is preliminary data.</text>
</comment>
<dbReference type="Proteomes" id="UP001500711">
    <property type="component" value="Unassembled WGS sequence"/>
</dbReference>
<name>A0ABP7C4B2_9PSEU</name>
<dbReference type="RefSeq" id="WP_346135062.1">
    <property type="nucleotide sequence ID" value="NZ_BAABBE010000029.1"/>
</dbReference>
<sequence length="45" mass="5202">MSTKKTRLKGVQSWVPEQLEYLIAPFAIDTEQSAIRQRIRDLGLN</sequence>
<evidence type="ECO:0000313" key="1">
    <source>
        <dbReference type="EMBL" id="GAA3674942.1"/>
    </source>
</evidence>
<dbReference type="EMBL" id="BAABBE010000029">
    <property type="protein sequence ID" value="GAA3674942.1"/>
    <property type="molecule type" value="Genomic_DNA"/>
</dbReference>
<protein>
    <submittedName>
        <fullName evidence="1">Uncharacterized protein</fullName>
    </submittedName>
</protein>
<accession>A0ABP7C4B2</accession>
<keyword evidence="2" id="KW-1185">Reference proteome</keyword>
<evidence type="ECO:0000313" key="2">
    <source>
        <dbReference type="Proteomes" id="UP001500711"/>
    </source>
</evidence>
<reference evidence="2" key="1">
    <citation type="journal article" date="2019" name="Int. J. Syst. Evol. Microbiol.">
        <title>The Global Catalogue of Microorganisms (GCM) 10K type strain sequencing project: providing services to taxonomists for standard genome sequencing and annotation.</title>
        <authorList>
            <consortium name="The Broad Institute Genomics Platform"/>
            <consortium name="The Broad Institute Genome Sequencing Center for Infectious Disease"/>
            <person name="Wu L."/>
            <person name="Ma J."/>
        </authorList>
    </citation>
    <scope>NUCLEOTIDE SEQUENCE [LARGE SCALE GENOMIC DNA]</scope>
    <source>
        <strain evidence="2">JCM 17494</strain>
    </source>
</reference>
<gene>
    <name evidence="1" type="ORF">GCM10022267_72310</name>
</gene>
<proteinExistence type="predicted"/>